<accession>K1PFE1</accession>
<proteinExistence type="predicted"/>
<dbReference type="EMBL" id="JH815880">
    <property type="protein sequence ID" value="EKC22552.1"/>
    <property type="molecule type" value="Genomic_DNA"/>
</dbReference>
<dbReference type="AlphaFoldDB" id="K1PFE1"/>
<name>K1PFE1_MAGGI</name>
<organism evidence="1">
    <name type="scientific">Magallana gigas</name>
    <name type="common">Pacific oyster</name>
    <name type="synonym">Crassostrea gigas</name>
    <dbReference type="NCBI Taxonomy" id="29159"/>
    <lineage>
        <taxon>Eukaryota</taxon>
        <taxon>Metazoa</taxon>
        <taxon>Spiralia</taxon>
        <taxon>Lophotrochozoa</taxon>
        <taxon>Mollusca</taxon>
        <taxon>Bivalvia</taxon>
        <taxon>Autobranchia</taxon>
        <taxon>Pteriomorphia</taxon>
        <taxon>Ostreida</taxon>
        <taxon>Ostreoidea</taxon>
        <taxon>Ostreidae</taxon>
        <taxon>Magallana</taxon>
    </lineage>
</organism>
<dbReference type="InParanoid" id="K1PFE1"/>
<dbReference type="HOGENOM" id="CLU_187093_0_0_1"/>
<reference evidence="1" key="1">
    <citation type="journal article" date="2012" name="Nature">
        <title>The oyster genome reveals stress adaptation and complexity of shell formation.</title>
        <authorList>
            <person name="Zhang G."/>
            <person name="Fang X."/>
            <person name="Guo X."/>
            <person name="Li L."/>
            <person name="Luo R."/>
            <person name="Xu F."/>
            <person name="Yang P."/>
            <person name="Zhang L."/>
            <person name="Wang X."/>
            <person name="Qi H."/>
            <person name="Xiong Z."/>
            <person name="Que H."/>
            <person name="Xie Y."/>
            <person name="Holland P.W."/>
            <person name="Paps J."/>
            <person name="Zhu Y."/>
            <person name="Wu F."/>
            <person name="Chen Y."/>
            <person name="Wang J."/>
            <person name="Peng C."/>
            <person name="Meng J."/>
            <person name="Yang L."/>
            <person name="Liu J."/>
            <person name="Wen B."/>
            <person name="Zhang N."/>
            <person name="Huang Z."/>
            <person name="Zhu Q."/>
            <person name="Feng Y."/>
            <person name="Mount A."/>
            <person name="Hedgecock D."/>
            <person name="Xu Z."/>
            <person name="Liu Y."/>
            <person name="Domazet-Loso T."/>
            <person name="Du Y."/>
            <person name="Sun X."/>
            <person name="Zhang S."/>
            <person name="Liu B."/>
            <person name="Cheng P."/>
            <person name="Jiang X."/>
            <person name="Li J."/>
            <person name="Fan D."/>
            <person name="Wang W."/>
            <person name="Fu W."/>
            <person name="Wang T."/>
            <person name="Wang B."/>
            <person name="Zhang J."/>
            <person name="Peng Z."/>
            <person name="Li Y."/>
            <person name="Li N."/>
            <person name="Wang J."/>
            <person name="Chen M."/>
            <person name="He Y."/>
            <person name="Tan F."/>
            <person name="Song X."/>
            <person name="Zheng Q."/>
            <person name="Huang R."/>
            <person name="Yang H."/>
            <person name="Du X."/>
            <person name="Chen L."/>
            <person name="Yang M."/>
            <person name="Gaffney P.M."/>
            <person name="Wang S."/>
            <person name="Luo L."/>
            <person name="She Z."/>
            <person name="Ming Y."/>
            <person name="Huang W."/>
            <person name="Zhang S."/>
            <person name="Huang B."/>
            <person name="Zhang Y."/>
            <person name="Qu T."/>
            <person name="Ni P."/>
            <person name="Miao G."/>
            <person name="Wang J."/>
            <person name="Wang Q."/>
            <person name="Steinberg C.E."/>
            <person name="Wang H."/>
            <person name="Li N."/>
            <person name="Qian L."/>
            <person name="Zhang G."/>
            <person name="Li Y."/>
            <person name="Yang H."/>
            <person name="Liu X."/>
            <person name="Wang J."/>
            <person name="Yin Y."/>
            <person name="Wang J."/>
        </authorList>
    </citation>
    <scope>NUCLEOTIDE SEQUENCE [LARGE SCALE GENOMIC DNA]</scope>
    <source>
        <strain evidence="1">05x7-T-G4-1.051#20</strain>
    </source>
</reference>
<evidence type="ECO:0000313" key="1">
    <source>
        <dbReference type="EMBL" id="EKC22552.1"/>
    </source>
</evidence>
<protein>
    <submittedName>
        <fullName evidence="1">Uncharacterized protein</fullName>
    </submittedName>
</protein>
<gene>
    <name evidence="1" type="ORF">CGI_10002021</name>
</gene>
<sequence length="92" mass="9689">MGCLKGVGATGIIERLFNSLDFGVWTGSGLVGFLCVISGEVPEAVSPTTSERVPGSNCSQSSSLSLSALAYPPWRVRQCLSMSLFLLVAYSQ</sequence>